<name>A0A9D1CZH8_9FIRM</name>
<organism evidence="2 3">
    <name type="scientific">Candidatus Limivivens merdigallinarum</name>
    <dbReference type="NCBI Taxonomy" id="2840859"/>
    <lineage>
        <taxon>Bacteria</taxon>
        <taxon>Bacillati</taxon>
        <taxon>Bacillota</taxon>
        <taxon>Clostridia</taxon>
        <taxon>Lachnospirales</taxon>
        <taxon>Lachnospiraceae</taxon>
        <taxon>Lachnospiraceae incertae sedis</taxon>
        <taxon>Candidatus Limivivens</taxon>
    </lineage>
</organism>
<evidence type="ECO:0000259" key="1">
    <source>
        <dbReference type="Pfam" id="PF12654"/>
    </source>
</evidence>
<evidence type="ECO:0000313" key="3">
    <source>
        <dbReference type="Proteomes" id="UP000886886"/>
    </source>
</evidence>
<dbReference type="Proteomes" id="UP000886886">
    <property type="component" value="Unassembled WGS sequence"/>
</dbReference>
<reference evidence="2" key="2">
    <citation type="journal article" date="2021" name="PeerJ">
        <title>Extensive microbial diversity within the chicken gut microbiome revealed by metagenomics and culture.</title>
        <authorList>
            <person name="Gilroy R."/>
            <person name="Ravi A."/>
            <person name="Getino M."/>
            <person name="Pursley I."/>
            <person name="Horton D.L."/>
            <person name="Alikhan N.F."/>
            <person name="Baker D."/>
            <person name="Gharbi K."/>
            <person name="Hall N."/>
            <person name="Watson M."/>
            <person name="Adriaenssens E.M."/>
            <person name="Foster-Nyarko E."/>
            <person name="Jarju S."/>
            <person name="Secka A."/>
            <person name="Antonio M."/>
            <person name="Oren A."/>
            <person name="Chaudhuri R.R."/>
            <person name="La Ragione R."/>
            <person name="Hildebrand F."/>
            <person name="Pallen M.J."/>
        </authorList>
    </citation>
    <scope>NUCLEOTIDE SEQUENCE</scope>
    <source>
        <strain evidence="2">ChiSjej3B21-11622</strain>
    </source>
</reference>
<dbReference type="EMBL" id="DVFT01000035">
    <property type="protein sequence ID" value="HIQ95451.1"/>
    <property type="molecule type" value="Genomic_DNA"/>
</dbReference>
<comment type="caution">
    <text evidence="2">The sequence shown here is derived from an EMBL/GenBank/DDBJ whole genome shotgun (WGS) entry which is preliminary data.</text>
</comment>
<gene>
    <name evidence="2" type="ORF">IAB26_02715</name>
</gene>
<accession>A0A9D1CZH8</accession>
<protein>
    <submittedName>
        <fullName evidence="2">DUF3786 domain-containing protein</fullName>
    </submittedName>
</protein>
<reference evidence="2" key="1">
    <citation type="submission" date="2020-10" db="EMBL/GenBank/DDBJ databases">
        <authorList>
            <person name="Gilroy R."/>
        </authorList>
    </citation>
    <scope>NUCLEOTIDE SEQUENCE</scope>
    <source>
        <strain evidence="2">ChiSjej3B21-11622</strain>
    </source>
</reference>
<dbReference type="InterPro" id="IPR024264">
    <property type="entry name" value="DUF3786"/>
</dbReference>
<dbReference type="Pfam" id="PF12654">
    <property type="entry name" value="DUF3786"/>
    <property type="match status" value="1"/>
</dbReference>
<feature type="domain" description="DUF3786" evidence="1">
    <location>
        <begin position="28"/>
        <end position="143"/>
    </location>
</feature>
<evidence type="ECO:0000313" key="2">
    <source>
        <dbReference type="EMBL" id="HIQ95451.1"/>
    </source>
</evidence>
<dbReference type="AlphaFoldDB" id="A0A9D1CZH8"/>
<proteinExistence type="predicted"/>
<sequence>MIQERYEKHNLEMQPYRHYLAEYQNMQPEEIGRHLEIPFDKNTRLFHIKFMEKNYTVSHPDLEIHCLDEKDSQAVLCNDIHAKILLLRYFTEGDYMKATGNLLSYRDLPWGEVYYRQFYGRCVMRLARMFGKQPEAFQKAMFRFMVG</sequence>